<dbReference type="PANTHER" id="PTHR11494:SF7">
    <property type="entry name" value="T-CELL-SPECIFIC SURFACE GLYCOPROTEIN CD28"/>
    <property type="match status" value="1"/>
</dbReference>
<protein>
    <submittedName>
        <fullName evidence="13">T-cell-specific surface glycoprotein CD28</fullName>
    </submittedName>
</protein>
<keyword evidence="2 10" id="KW-0812">Transmembrane</keyword>
<feature type="signal peptide" evidence="11">
    <location>
        <begin position="1"/>
        <end position="33"/>
    </location>
</feature>
<dbReference type="InterPro" id="IPR040216">
    <property type="entry name" value="CTLA4/CD28"/>
</dbReference>
<dbReference type="GO" id="GO:0042110">
    <property type="term" value="P:T cell activation"/>
    <property type="evidence" value="ECO:0007669"/>
    <property type="project" value="TreeGrafter"/>
</dbReference>
<sequence>MGYEVKMSIMSFTSIIAWSVLPVLHIIQDTSSAAENISKQQRFLHKTVHQNAQLTCDFPAHRETITKLNAYLLKGIGKVQLFEANWNNSTILIKTNSSGLSLDINIAKEEKHAVFHLRDLQVIHTDSYMCKIEVIDPPPYETKSRSNLIYVKELPPLQEKLNYMNMPMAIPLGFFVFYSLLITAAIYYYWLKSKKNRALQNDYFSMTPWQSNGPRKRPPQNGVPTRNYTAYRYWEP</sequence>
<dbReference type="GO" id="GO:0006955">
    <property type="term" value="P:immune response"/>
    <property type="evidence" value="ECO:0007669"/>
    <property type="project" value="InterPro"/>
</dbReference>
<evidence type="ECO:0000256" key="2">
    <source>
        <dbReference type="ARBA" id="ARBA00022692"/>
    </source>
</evidence>
<keyword evidence="4 10" id="KW-1133">Transmembrane helix</keyword>
<proteinExistence type="predicted"/>
<dbReference type="GO" id="GO:0009897">
    <property type="term" value="C:external side of plasma membrane"/>
    <property type="evidence" value="ECO:0007669"/>
    <property type="project" value="TreeGrafter"/>
</dbReference>
<evidence type="ECO:0000256" key="7">
    <source>
        <dbReference type="ARBA" id="ARBA00023170"/>
    </source>
</evidence>
<keyword evidence="12" id="KW-1185">Reference proteome</keyword>
<dbReference type="PRINTS" id="PR01717">
    <property type="entry name" value="CD28ANTIGEN"/>
</dbReference>
<dbReference type="InterPro" id="IPR013783">
    <property type="entry name" value="Ig-like_fold"/>
</dbReference>
<keyword evidence="7" id="KW-0675">Receptor</keyword>
<organism evidence="12 13">
    <name type="scientific">Notechis scutatus</name>
    <name type="common">mainland tiger snake</name>
    <dbReference type="NCBI Taxonomy" id="8663"/>
    <lineage>
        <taxon>Eukaryota</taxon>
        <taxon>Metazoa</taxon>
        <taxon>Chordata</taxon>
        <taxon>Craniata</taxon>
        <taxon>Vertebrata</taxon>
        <taxon>Euteleostomi</taxon>
        <taxon>Lepidosauria</taxon>
        <taxon>Squamata</taxon>
        <taxon>Bifurcata</taxon>
        <taxon>Unidentata</taxon>
        <taxon>Episquamata</taxon>
        <taxon>Toxicofera</taxon>
        <taxon>Serpentes</taxon>
        <taxon>Colubroidea</taxon>
        <taxon>Elapidae</taxon>
        <taxon>Hydrophiinae</taxon>
        <taxon>Notechis</taxon>
    </lineage>
</organism>
<dbReference type="CTD" id="940"/>
<evidence type="ECO:0000256" key="9">
    <source>
        <dbReference type="ARBA" id="ARBA00023319"/>
    </source>
</evidence>
<evidence type="ECO:0000256" key="4">
    <source>
        <dbReference type="ARBA" id="ARBA00022989"/>
    </source>
</evidence>
<evidence type="ECO:0000256" key="3">
    <source>
        <dbReference type="ARBA" id="ARBA00022729"/>
    </source>
</evidence>
<gene>
    <name evidence="13" type="primary">CD28</name>
</gene>
<dbReference type="GO" id="GO:0042102">
    <property type="term" value="P:positive regulation of T cell proliferation"/>
    <property type="evidence" value="ECO:0007669"/>
    <property type="project" value="TreeGrafter"/>
</dbReference>
<evidence type="ECO:0000256" key="10">
    <source>
        <dbReference type="SAM" id="Phobius"/>
    </source>
</evidence>
<dbReference type="GO" id="GO:0050852">
    <property type="term" value="P:T cell receptor signaling pathway"/>
    <property type="evidence" value="ECO:0007669"/>
    <property type="project" value="TreeGrafter"/>
</dbReference>
<accession>A0A6J1V1F1</accession>
<evidence type="ECO:0000256" key="11">
    <source>
        <dbReference type="SAM" id="SignalP"/>
    </source>
</evidence>
<feature type="chain" id="PRO_5026960697" evidence="11">
    <location>
        <begin position="34"/>
        <end position="236"/>
    </location>
</feature>
<evidence type="ECO:0000256" key="6">
    <source>
        <dbReference type="ARBA" id="ARBA00023157"/>
    </source>
</evidence>
<dbReference type="PANTHER" id="PTHR11494">
    <property type="entry name" value="CYTOTOXIC T-LYMPHOCYTE PROTEIN"/>
    <property type="match status" value="1"/>
</dbReference>
<keyword evidence="6" id="KW-1015">Disulfide bond</keyword>
<dbReference type="GO" id="GO:0031295">
    <property type="term" value="P:T cell costimulation"/>
    <property type="evidence" value="ECO:0007669"/>
    <property type="project" value="TreeGrafter"/>
</dbReference>
<dbReference type="AlphaFoldDB" id="A0A6J1V1F1"/>
<dbReference type="InterPro" id="IPR008093">
    <property type="entry name" value="CD28"/>
</dbReference>
<reference evidence="13" key="1">
    <citation type="submission" date="2025-08" db="UniProtKB">
        <authorList>
            <consortium name="RefSeq"/>
        </authorList>
    </citation>
    <scope>IDENTIFICATION</scope>
</reference>
<feature type="transmembrane region" description="Helical" evidence="10">
    <location>
        <begin position="168"/>
        <end position="190"/>
    </location>
</feature>
<dbReference type="RefSeq" id="XP_026537082.1">
    <property type="nucleotide sequence ID" value="XM_026681297.1"/>
</dbReference>
<dbReference type="Proteomes" id="UP000504612">
    <property type="component" value="Unplaced"/>
</dbReference>
<keyword evidence="9" id="KW-0393">Immunoglobulin domain</keyword>
<keyword evidence="8" id="KW-0325">Glycoprotein</keyword>
<dbReference type="KEGG" id="nss:113421077"/>
<keyword evidence="5 10" id="KW-0472">Membrane</keyword>
<evidence type="ECO:0000256" key="1">
    <source>
        <dbReference type="ARBA" id="ARBA00004479"/>
    </source>
</evidence>
<dbReference type="Gene3D" id="2.60.40.10">
    <property type="entry name" value="Immunoglobulins"/>
    <property type="match status" value="1"/>
</dbReference>
<comment type="subcellular location">
    <subcellularLocation>
        <location evidence="1">Membrane</location>
        <topology evidence="1">Single-pass type I membrane protein</topology>
    </subcellularLocation>
</comment>
<name>A0A6J1V1F1_9SAUR</name>
<evidence type="ECO:0000313" key="13">
    <source>
        <dbReference type="RefSeq" id="XP_026537082.1"/>
    </source>
</evidence>
<keyword evidence="3 11" id="KW-0732">Signal</keyword>
<evidence type="ECO:0000256" key="5">
    <source>
        <dbReference type="ARBA" id="ARBA00023136"/>
    </source>
</evidence>
<dbReference type="GeneID" id="113421077"/>
<evidence type="ECO:0000256" key="8">
    <source>
        <dbReference type="ARBA" id="ARBA00023180"/>
    </source>
</evidence>
<evidence type="ECO:0000313" key="12">
    <source>
        <dbReference type="Proteomes" id="UP000504612"/>
    </source>
</evidence>